<protein>
    <submittedName>
        <fullName evidence="1">Uncharacterized protein</fullName>
    </submittedName>
</protein>
<keyword evidence="2" id="KW-1185">Reference proteome</keyword>
<evidence type="ECO:0000313" key="1">
    <source>
        <dbReference type="EMBL" id="KAJ9060404.1"/>
    </source>
</evidence>
<dbReference type="EMBL" id="QTSX02005193">
    <property type="protein sequence ID" value="KAJ9060404.1"/>
    <property type="molecule type" value="Genomic_DNA"/>
</dbReference>
<sequence length="65" mass="6773">MMEPTMTDVADRQGKYEFKPINNIPPSNQGARLGPKSCPTKSSSEACETGISKGNGDGLGVMGGK</sequence>
<dbReference type="Proteomes" id="UP001165960">
    <property type="component" value="Unassembled WGS sequence"/>
</dbReference>
<gene>
    <name evidence="1" type="ORF">DSO57_1031233</name>
</gene>
<reference evidence="1" key="1">
    <citation type="submission" date="2022-04" db="EMBL/GenBank/DDBJ databases">
        <title>Genome of the entomopathogenic fungus Entomophthora muscae.</title>
        <authorList>
            <person name="Elya C."/>
            <person name="Lovett B.R."/>
            <person name="Lee E."/>
            <person name="Macias A.M."/>
            <person name="Hajek A.E."/>
            <person name="De Bivort B.L."/>
            <person name="Kasson M.T."/>
            <person name="De Fine Licht H.H."/>
            <person name="Stajich J.E."/>
        </authorList>
    </citation>
    <scope>NUCLEOTIDE SEQUENCE</scope>
    <source>
        <strain evidence="1">Berkeley</strain>
    </source>
</reference>
<proteinExistence type="predicted"/>
<evidence type="ECO:0000313" key="2">
    <source>
        <dbReference type="Proteomes" id="UP001165960"/>
    </source>
</evidence>
<name>A0ACC2SDQ7_9FUNG</name>
<accession>A0ACC2SDQ7</accession>
<comment type="caution">
    <text evidence="1">The sequence shown here is derived from an EMBL/GenBank/DDBJ whole genome shotgun (WGS) entry which is preliminary data.</text>
</comment>
<organism evidence="1 2">
    <name type="scientific">Entomophthora muscae</name>
    <dbReference type="NCBI Taxonomy" id="34485"/>
    <lineage>
        <taxon>Eukaryota</taxon>
        <taxon>Fungi</taxon>
        <taxon>Fungi incertae sedis</taxon>
        <taxon>Zoopagomycota</taxon>
        <taxon>Entomophthoromycotina</taxon>
        <taxon>Entomophthoromycetes</taxon>
        <taxon>Entomophthorales</taxon>
        <taxon>Entomophthoraceae</taxon>
        <taxon>Entomophthora</taxon>
    </lineage>
</organism>